<dbReference type="RefSeq" id="WP_068806457.1">
    <property type="nucleotide sequence ID" value="NZ_CP014671.1"/>
</dbReference>
<keyword evidence="5" id="KW-0862">Zinc</keyword>
<dbReference type="InParanoid" id="A0A1B1YWD3"/>
<keyword evidence="4" id="KW-0378">Hydrolase</keyword>
<evidence type="ECO:0000256" key="7">
    <source>
        <dbReference type="SAM" id="SignalP"/>
    </source>
</evidence>
<dbReference type="STRING" id="1810504.PG2T_13270"/>
<name>A0A1B1YWD3_9GAMM</name>
<keyword evidence="3" id="KW-0479">Metal-binding</keyword>
<evidence type="ECO:0000256" key="2">
    <source>
        <dbReference type="ARBA" id="ARBA00022670"/>
    </source>
</evidence>
<organism evidence="9 10">
    <name type="scientific">Immundisolibacter cernigliae</name>
    <dbReference type="NCBI Taxonomy" id="1810504"/>
    <lineage>
        <taxon>Bacteria</taxon>
        <taxon>Pseudomonadati</taxon>
        <taxon>Pseudomonadota</taxon>
        <taxon>Gammaproteobacteria</taxon>
        <taxon>Immundisolibacterales</taxon>
        <taxon>Immundisolibacteraceae</taxon>
        <taxon>Immundisolibacter</taxon>
    </lineage>
</organism>
<dbReference type="Gene3D" id="3.30.2010.10">
    <property type="entry name" value="Metalloproteases ('zincins'), catalytic domain"/>
    <property type="match status" value="1"/>
</dbReference>
<dbReference type="Pfam" id="PF01435">
    <property type="entry name" value="Peptidase_M48"/>
    <property type="match status" value="1"/>
</dbReference>
<evidence type="ECO:0000313" key="10">
    <source>
        <dbReference type="Proteomes" id="UP000092952"/>
    </source>
</evidence>
<dbReference type="EMBL" id="CP014671">
    <property type="protein sequence ID" value="ANX05049.1"/>
    <property type="molecule type" value="Genomic_DNA"/>
</dbReference>
<protein>
    <recommendedName>
        <fullName evidence="8">Peptidase M48 domain-containing protein</fullName>
    </recommendedName>
</protein>
<feature type="domain" description="Peptidase M48" evidence="8">
    <location>
        <begin position="58"/>
        <end position="249"/>
    </location>
</feature>
<sequence length="480" mass="51800">MRKFLTITGLCLTLAACATNPVSGRREMALMSEAQEISIGRDMHPKVLQQYGQYDDPALQAYVQGVGEKLAAHSHRSNLIYRFTVVDSTDINAFALPGGYIYITRGLLAYLGSEAEMAGVLGHEIGHVTARHAVRQYTAATAAQLGMTLGSIFVPGLGSNVGQNVMGVLGQAMLSGYGREHELESDGLGAEYLARAGYDPQAILGVLRTLKAQGDYAAAQAKAEGRQPQSYHGLFASHPDEDTRLKEVLTKASFLAPDKPADNGRDAFLKHIDGMVFGDSAAQGIRRGNRFYHRDLNFALEFPPGWRLENRPDRLLAIAPGGKAQAQLSSQDLNQRETPREFMIRRLGIKNPAGEEISPAGLPGYTASLKIQGRPGRVSVIFHRNQAYVLASVALDGADSQAVDAAMRQTALGFHPLREDEKALAEPLRLRLKTAAAGDSFAALAKGSRLPGDAQAQLRLLNGHYPQGEPKPGDILKIVE</sequence>
<keyword evidence="6" id="KW-0482">Metalloprotease</keyword>
<dbReference type="GO" id="GO:0051603">
    <property type="term" value="P:proteolysis involved in protein catabolic process"/>
    <property type="evidence" value="ECO:0007669"/>
    <property type="project" value="TreeGrafter"/>
</dbReference>
<evidence type="ECO:0000256" key="3">
    <source>
        <dbReference type="ARBA" id="ARBA00022723"/>
    </source>
</evidence>
<keyword evidence="2" id="KW-0645">Protease</keyword>
<dbReference type="GO" id="GO:0004222">
    <property type="term" value="F:metalloendopeptidase activity"/>
    <property type="evidence" value="ECO:0007669"/>
    <property type="project" value="InterPro"/>
</dbReference>
<dbReference type="PANTHER" id="PTHR22726">
    <property type="entry name" value="METALLOENDOPEPTIDASE OMA1"/>
    <property type="match status" value="1"/>
</dbReference>
<proteinExistence type="predicted"/>
<dbReference type="AlphaFoldDB" id="A0A1B1YWD3"/>
<keyword evidence="10" id="KW-1185">Reference proteome</keyword>
<accession>A0A1B1YWD3</accession>
<evidence type="ECO:0000313" key="9">
    <source>
        <dbReference type="EMBL" id="ANX05049.1"/>
    </source>
</evidence>
<evidence type="ECO:0000256" key="6">
    <source>
        <dbReference type="ARBA" id="ARBA00023049"/>
    </source>
</evidence>
<gene>
    <name evidence="9" type="ORF">PG2T_13270</name>
</gene>
<dbReference type="Proteomes" id="UP000092952">
    <property type="component" value="Chromosome"/>
</dbReference>
<dbReference type="GO" id="GO:0016020">
    <property type="term" value="C:membrane"/>
    <property type="evidence" value="ECO:0007669"/>
    <property type="project" value="TreeGrafter"/>
</dbReference>
<dbReference type="InterPro" id="IPR001915">
    <property type="entry name" value="Peptidase_M48"/>
</dbReference>
<comment type="cofactor">
    <cofactor evidence="1">
        <name>Zn(2+)</name>
        <dbReference type="ChEBI" id="CHEBI:29105"/>
    </cofactor>
</comment>
<evidence type="ECO:0000256" key="5">
    <source>
        <dbReference type="ARBA" id="ARBA00022833"/>
    </source>
</evidence>
<feature type="signal peptide" evidence="7">
    <location>
        <begin position="1"/>
        <end position="18"/>
    </location>
</feature>
<dbReference type="GO" id="GO:0046872">
    <property type="term" value="F:metal ion binding"/>
    <property type="evidence" value="ECO:0007669"/>
    <property type="project" value="UniProtKB-KW"/>
</dbReference>
<evidence type="ECO:0000256" key="4">
    <source>
        <dbReference type="ARBA" id="ARBA00022801"/>
    </source>
</evidence>
<evidence type="ECO:0000256" key="1">
    <source>
        <dbReference type="ARBA" id="ARBA00001947"/>
    </source>
</evidence>
<dbReference type="CDD" id="cd07333">
    <property type="entry name" value="M48C_bepA_like"/>
    <property type="match status" value="1"/>
</dbReference>
<reference evidence="10" key="1">
    <citation type="submission" date="2016-03" db="EMBL/GenBank/DDBJ databases">
        <title>Complete genome sequence of Solimmundus cernigliae, representing a novel lineage of polycyclic aromatic hydrocarbon degraders within the Gammaproteobacteria.</title>
        <authorList>
            <person name="Singleton D.R."/>
            <person name="Dickey A.N."/>
            <person name="Scholl E.H."/>
            <person name="Wright F.A."/>
            <person name="Aitken M.D."/>
        </authorList>
    </citation>
    <scope>NUCLEOTIDE SEQUENCE [LARGE SCALE GENOMIC DNA]</scope>
    <source>
        <strain evidence="10">TR3.2</strain>
    </source>
</reference>
<dbReference type="PANTHER" id="PTHR22726:SF24">
    <property type="entry name" value="M48 FAMILY METALLOPEPTIDASE"/>
    <property type="match status" value="1"/>
</dbReference>
<dbReference type="PROSITE" id="PS51257">
    <property type="entry name" value="PROKAR_LIPOPROTEIN"/>
    <property type="match status" value="1"/>
</dbReference>
<dbReference type="OrthoDB" id="9810445at2"/>
<feature type="chain" id="PRO_5008533103" description="Peptidase M48 domain-containing protein" evidence="7">
    <location>
        <begin position="19"/>
        <end position="480"/>
    </location>
</feature>
<dbReference type="InterPro" id="IPR051156">
    <property type="entry name" value="Mito/Outer_Membr_Metalloprot"/>
</dbReference>
<dbReference type="KEGG" id="gbi:PG2T_13270"/>
<evidence type="ECO:0000259" key="8">
    <source>
        <dbReference type="Pfam" id="PF01435"/>
    </source>
</evidence>
<keyword evidence="7" id="KW-0732">Signal</keyword>